<evidence type="ECO:0000313" key="2">
    <source>
        <dbReference type="Proteomes" id="UP001140096"/>
    </source>
</evidence>
<sequence length="1583" mass="163627">MLAKSTSSTPGLFGAPSAVPAFGMSSANAPVAKPLTTFGVTGQHVFGSASKSSATTTAAFGGFGGTALSAGKSIFDAPSGSSIFDANDKAKTASPFGSTSTTSLSGPSKSTTTQPFPAPSGFGVSQAKDIGAKPSDNTPAPVSFGSAPKSTFGLSTGNITSNLFDSVKKPSPSFVPASTSKPADKERLEDEKRKEDERRKEDDKRKEIARAQEAARVLELERRNEQARLDALQRELEEKSQELIDQQYIATCNSFDRDLKALVSSVKETESAIACVRSASLPPIPLNTTIQSKAAITDASKPLTIDDTESWGRIADVLLEALHVSHDELRASQKSVTKQLSGYIKTETKREEISRILDSAASTMSLPNATVDGGLNPLQRDYQRRLKSAFALIGKRSADLEQVVLAEASRVESKVNDLPPLLRAPTFDTVQRTLLNVTKAVRQKNLELDELARLVDDMAIDEPVERSRHRERKAALPTVPATSVLARRSSRTRSTGGTDTGALRTAATGIPWSPDALPLNTPSFGRRVGGFGLSYEDLVVHDKPTDMAPVAPQQSFGHPRRSIFSNLPSKTDAIGTNPNFPHTQVRELAPRSSKVNRKASLVLDSELAAPRQESGDGASLAPTSAFSGAAAYIQARKQRSLVRDALTHSNRTAALIQSPDSTATRAYKLGSLSSSIVAEPVPMPNLERYVQAFGKLKLVEPAPSPAPEPEVQQILPAPAFGSSVAPAGKTSPLGLKAKEWQCSMCDLMSPDSAVTCVVCEHPKPGTQPAPSASLAIVNKPPPATFSGFKPSGGLSLVGLAAVLGQPPSSTSASLGTPMLSFSSFVPPTGATAALAANPTPAPSGFKPSGGLSLTQPSAPSASSASSALPFGTVSSQVPSFGAFVPPGGMAPLASVAGGSGLPTFPVAVQKDMPAPVTGNDDKWICDVCELKSPSHATACIVCETPRPSASATAPATDANVSDSDESEYSGAEDEDEGEYSDGSVDAVESNLVSDEESERELGDTEADVEVNPGNSHDVDADSGDAINAGEMTDANSASHPVLSYADAAKVALADHSGEEPASEETTVSTPDRLDHIGETPAETGNDEAPAIDLEPTTPDSARSDEHDHDSDGFVHVSQLESGLQSKADVSQADDDDDGALSIVASEASLDMPADISPSTGEHVSDMASDIGDTAQDQGETSDTESKILAALSDELDRGIPDGHTPVSEDQQQAIESELSTQNSSFDAHLVQFLSGASVTLVVDHALGCHLGVPEPAVAVEEIDATGTSAANDDDAIAPELVKVDAEVTEETHALQPDVESQHGDSGVTPGLVIGAGSTPPLQAPVEQQDEPAPVFALDGLAAGIEAALGDVADASGESDVAPERAVEQVPTDNVAAAPAQLPAVNESDTKSVFKAGRLGSFGGQLGKSTTSNLAASLSSSTTALPNAFSAVATMSTLGFGAKLDRPAFGVASMSLSGRQQPAAAMPSGSFASMGKIGAGFSSRASPSIDPFAAFKGTSNFLGASPAADTTTASSGKSSPQPILDSNSAHTPGGVSLSRQTIKTSSKPTVQQHGIKAVDPILSIIHGSDSEADKDDLDSNYDSE</sequence>
<keyword evidence="2" id="KW-1185">Reference proteome</keyword>
<organism evidence="1 2">
    <name type="scientific">Coemansia furcata</name>
    <dbReference type="NCBI Taxonomy" id="417177"/>
    <lineage>
        <taxon>Eukaryota</taxon>
        <taxon>Fungi</taxon>
        <taxon>Fungi incertae sedis</taxon>
        <taxon>Zoopagomycota</taxon>
        <taxon>Kickxellomycotina</taxon>
        <taxon>Kickxellomycetes</taxon>
        <taxon>Kickxellales</taxon>
        <taxon>Kickxellaceae</taxon>
        <taxon>Coemansia</taxon>
    </lineage>
</organism>
<evidence type="ECO:0000313" key="1">
    <source>
        <dbReference type="EMBL" id="KAJ2810768.1"/>
    </source>
</evidence>
<protein>
    <submittedName>
        <fullName evidence="1">Uncharacterized protein</fullName>
    </submittedName>
</protein>
<dbReference type="Proteomes" id="UP001140096">
    <property type="component" value="Unassembled WGS sequence"/>
</dbReference>
<comment type="caution">
    <text evidence="1">The sequence shown here is derived from an EMBL/GenBank/DDBJ whole genome shotgun (WGS) entry which is preliminary data.</text>
</comment>
<proteinExistence type="predicted"/>
<dbReference type="EMBL" id="JANBUP010000619">
    <property type="protein sequence ID" value="KAJ2810768.1"/>
    <property type="molecule type" value="Genomic_DNA"/>
</dbReference>
<accession>A0ACC1LLB1</accession>
<gene>
    <name evidence="1" type="ORF">H4S07_002483</name>
</gene>
<reference evidence="1" key="1">
    <citation type="submission" date="2022-07" db="EMBL/GenBank/DDBJ databases">
        <title>Phylogenomic reconstructions and comparative analyses of Kickxellomycotina fungi.</title>
        <authorList>
            <person name="Reynolds N.K."/>
            <person name="Stajich J.E."/>
            <person name="Barry K."/>
            <person name="Grigoriev I.V."/>
            <person name="Crous P."/>
            <person name="Smith M.E."/>
        </authorList>
    </citation>
    <scope>NUCLEOTIDE SEQUENCE</scope>
    <source>
        <strain evidence="1">CBS 102833</strain>
    </source>
</reference>
<name>A0ACC1LLB1_9FUNG</name>